<keyword evidence="4 6" id="KW-1133">Transmembrane helix</keyword>
<evidence type="ECO:0000256" key="4">
    <source>
        <dbReference type="ARBA" id="ARBA00022989"/>
    </source>
</evidence>
<dbReference type="OrthoDB" id="296386at2759"/>
<dbReference type="VEuPathDB" id="VectorBase:SSCA006512"/>
<evidence type="ECO:0000259" key="7">
    <source>
        <dbReference type="Pfam" id="PF04547"/>
    </source>
</evidence>
<keyword evidence="11" id="KW-1185">Reference proteome</keyword>
<comment type="similarity">
    <text evidence="2 6">Belongs to the anoctamin family.</text>
</comment>
<dbReference type="Proteomes" id="UP000070412">
    <property type="component" value="Unassembled WGS sequence"/>
</dbReference>
<evidence type="ECO:0000313" key="10">
    <source>
        <dbReference type="EnsemblMetazoa" id="KAF7489292.1"/>
    </source>
</evidence>
<dbReference type="PANTHER" id="PTHR12308:SF74">
    <property type="entry name" value="ANOCTAMIN"/>
    <property type="match status" value="1"/>
</dbReference>
<feature type="transmembrane region" description="Helical" evidence="6">
    <location>
        <begin position="485"/>
        <end position="508"/>
    </location>
</feature>
<feature type="transmembrane region" description="Helical" evidence="6">
    <location>
        <begin position="386"/>
        <end position="409"/>
    </location>
</feature>
<dbReference type="EMBL" id="JXLN01017760">
    <property type="protein sequence ID" value="KPM11722.1"/>
    <property type="molecule type" value="Genomic_DNA"/>
</dbReference>
<reference evidence="11" key="2">
    <citation type="journal article" date="2020" name="PLoS Negl. Trop. Dis.">
        <title>High-quality nuclear genome for Sarcoptes scabiei-A critical resource for a neglected parasite.</title>
        <authorList>
            <person name="Korhonen P.K."/>
            <person name="Gasser R.B."/>
            <person name="Ma G."/>
            <person name="Wang T."/>
            <person name="Stroehlein A.J."/>
            <person name="Young N.D."/>
            <person name="Ang C.S."/>
            <person name="Fernando D.D."/>
            <person name="Lu H.C."/>
            <person name="Taylor S."/>
            <person name="Reynolds S.L."/>
            <person name="Mofiz E."/>
            <person name="Najaraj S.H."/>
            <person name="Gowda H."/>
            <person name="Madugundu A."/>
            <person name="Renuse S."/>
            <person name="Holt D."/>
            <person name="Pandey A."/>
            <person name="Papenfuss A.T."/>
            <person name="Fischer K."/>
        </authorList>
    </citation>
    <scope>NUCLEOTIDE SEQUENCE [LARGE SCALE GENOMIC DNA]</scope>
</reference>
<feature type="transmembrane region" description="Helical" evidence="6">
    <location>
        <begin position="535"/>
        <end position="556"/>
    </location>
</feature>
<keyword evidence="3 6" id="KW-0812">Transmembrane</keyword>
<proteinExistence type="inferred from homology"/>
<evidence type="ECO:0000313" key="9">
    <source>
        <dbReference type="EMBL" id="KPM11722.1"/>
    </source>
</evidence>
<accession>A0A132AL42</accession>
<evidence type="ECO:0000256" key="2">
    <source>
        <dbReference type="ARBA" id="ARBA00009671"/>
    </source>
</evidence>
<comment type="subcellular location">
    <subcellularLocation>
        <location evidence="1 6">Membrane</location>
        <topology evidence="1 6">Multi-pass membrane protein</topology>
    </subcellularLocation>
</comment>
<feature type="transmembrane region" description="Helical" evidence="6">
    <location>
        <begin position="301"/>
        <end position="323"/>
    </location>
</feature>
<sequence>MSKESSQNFDSSTLRSLPESIQELPSDRFPSSASFVIVLRRSLSYETIEWLIGLFHLNHFELSLITDEKLHEQFKSKYVFLISCNESLLEQNVRSVYNQLERQTFSSTSNILNTSEKQRILHHLIQTISLPHRDNVVGLVDVSLYPGQSIIEICCYHQIITDYFPLHDYEYLEQLRKNYCSLFGTDLDYVRNYFGEMIGFYFAFLNSYKKFLTVASFLFFTFLLADIPMEFYTMIACFGCFVFIKLWKRQSKNLALKWGTIELLELEKARPAFRSKGMQVDAITHLSAPYYPIIKTWCKEYFISIPFVIICLCLSFELMCLYFDSEKMMLNYYNSNPTLLSFLLGFLPSIAYALIVMILNHLYIIIATKLNNYENHKTQASHENHLIVKLVLFEFFNNFISLFYIAFYLKDMTMLKYTLITMLTVNKMVENCIEVFIPMLLIYRKNPKLFHCYFDNSWREQIAHESRMFQYEHTYNDCLELFIQFGYTFLFLAIWPWAPIVAAFNSILEVRMDAMKLCFCNRRPFHKSMKSINEAWIKSFEVLSIIAVISNLLVLGFVSERFHLLSESFDISKFELVIYSEHIFLGLVLLFWYIVPDISKEVHLKFQRKKYLELQNIGDLLKKVN</sequence>
<keyword evidence="5 6" id="KW-0472">Membrane</keyword>
<evidence type="ECO:0000256" key="3">
    <source>
        <dbReference type="ARBA" id="ARBA00022692"/>
    </source>
</evidence>
<protein>
    <recommendedName>
        <fullName evidence="6">Anoctamin</fullName>
    </recommendedName>
</protein>
<dbReference type="EMBL" id="WVUK01000065">
    <property type="protein sequence ID" value="KAF7489292.1"/>
    <property type="molecule type" value="Genomic_DNA"/>
</dbReference>
<reference evidence="10" key="4">
    <citation type="submission" date="2022-06" db="UniProtKB">
        <authorList>
            <consortium name="EnsemblMetazoa"/>
        </authorList>
    </citation>
    <scope>IDENTIFICATION</scope>
</reference>
<dbReference type="PANTHER" id="PTHR12308">
    <property type="entry name" value="ANOCTAMIN"/>
    <property type="match status" value="1"/>
</dbReference>
<evidence type="ECO:0000256" key="1">
    <source>
        <dbReference type="ARBA" id="ARBA00004141"/>
    </source>
</evidence>
<reference evidence="8" key="3">
    <citation type="submission" date="2020-01" db="EMBL/GenBank/DDBJ databases">
        <authorList>
            <person name="Korhonen P.K.K."/>
            <person name="Guangxu M.G."/>
            <person name="Wang T.W."/>
            <person name="Stroehlein A.J.S."/>
            <person name="Young N.D."/>
            <person name="Ang C.-S.A."/>
            <person name="Fernando D.W.F."/>
            <person name="Lu H.L."/>
            <person name="Taylor S.T."/>
            <person name="Ehtesham M.E.M."/>
            <person name="Najaraj S.H.N."/>
            <person name="Harsha G.H.G."/>
            <person name="Madugundu A.M."/>
            <person name="Renuse S.R."/>
            <person name="Holt D.H."/>
            <person name="Pandey A.P."/>
            <person name="Papenfuss A.P."/>
            <person name="Gasser R.B.G."/>
            <person name="Fischer K.F."/>
        </authorList>
    </citation>
    <scope>NUCLEOTIDE SEQUENCE</scope>
    <source>
        <strain evidence="8">SSS_KF_BRIS2020</strain>
    </source>
</reference>
<gene>
    <name evidence="9" type="ORF">QR98_0102970</name>
    <name evidence="8" type="ORF">SSS_5151</name>
</gene>
<evidence type="ECO:0000313" key="11">
    <source>
        <dbReference type="Proteomes" id="UP000070412"/>
    </source>
</evidence>
<evidence type="ECO:0000256" key="6">
    <source>
        <dbReference type="RuleBase" id="RU280814"/>
    </source>
</evidence>
<name>A0A132AL42_SARSC</name>
<dbReference type="GO" id="GO:0005886">
    <property type="term" value="C:plasma membrane"/>
    <property type="evidence" value="ECO:0007669"/>
    <property type="project" value="TreeGrafter"/>
</dbReference>
<dbReference type="InterPro" id="IPR049452">
    <property type="entry name" value="Anoctamin_TM"/>
</dbReference>
<feature type="transmembrane region" description="Helical" evidence="6">
    <location>
        <begin position="231"/>
        <end position="247"/>
    </location>
</feature>
<dbReference type="GO" id="GO:0005254">
    <property type="term" value="F:chloride channel activity"/>
    <property type="evidence" value="ECO:0007669"/>
    <property type="project" value="TreeGrafter"/>
</dbReference>
<reference evidence="9 12" key="1">
    <citation type="journal article" date="2015" name="Parasit. Vectors">
        <title>Draft genome of the scabies mite.</title>
        <authorList>
            <person name="Rider S.D.Jr."/>
            <person name="Morgan M.S."/>
            <person name="Arlian L.G."/>
        </authorList>
    </citation>
    <scope>NUCLEOTIDE SEQUENCE [LARGE SCALE GENOMIC DNA]</scope>
    <source>
        <strain evidence="9">Arlian Lab</strain>
    </source>
</reference>
<feature type="transmembrane region" description="Helical" evidence="6">
    <location>
        <begin position="207"/>
        <end position="225"/>
    </location>
</feature>
<feature type="transmembrane region" description="Helical" evidence="6">
    <location>
        <begin position="343"/>
        <end position="366"/>
    </location>
</feature>
<dbReference type="AlphaFoldDB" id="A0A132AL42"/>
<evidence type="ECO:0000256" key="5">
    <source>
        <dbReference type="ARBA" id="ARBA00023136"/>
    </source>
</evidence>
<dbReference type="Pfam" id="PF04547">
    <property type="entry name" value="Anoctamin"/>
    <property type="match status" value="1"/>
</dbReference>
<dbReference type="InterPro" id="IPR007632">
    <property type="entry name" value="Anoctamin"/>
</dbReference>
<feature type="transmembrane region" description="Helical" evidence="6">
    <location>
        <begin position="576"/>
        <end position="595"/>
    </location>
</feature>
<feature type="domain" description="Anoctamin transmembrane" evidence="7">
    <location>
        <begin position="190"/>
        <end position="608"/>
    </location>
</feature>
<dbReference type="EnsemblMetazoa" id="SSS_5151s_mrna">
    <property type="protein sequence ID" value="KAF7489292.1"/>
    <property type="gene ID" value="SSS_5151"/>
</dbReference>
<dbReference type="Proteomes" id="UP000616769">
    <property type="component" value="Unassembled WGS sequence"/>
</dbReference>
<evidence type="ECO:0000313" key="12">
    <source>
        <dbReference type="Proteomes" id="UP000616769"/>
    </source>
</evidence>
<evidence type="ECO:0000313" key="8">
    <source>
        <dbReference type="EMBL" id="KAF7489292.1"/>
    </source>
</evidence>
<organism evidence="9 12">
    <name type="scientific">Sarcoptes scabiei</name>
    <name type="common">Itch mite</name>
    <name type="synonym">Acarus scabiei</name>
    <dbReference type="NCBI Taxonomy" id="52283"/>
    <lineage>
        <taxon>Eukaryota</taxon>
        <taxon>Metazoa</taxon>
        <taxon>Ecdysozoa</taxon>
        <taxon>Arthropoda</taxon>
        <taxon>Chelicerata</taxon>
        <taxon>Arachnida</taxon>
        <taxon>Acari</taxon>
        <taxon>Acariformes</taxon>
        <taxon>Sarcoptiformes</taxon>
        <taxon>Astigmata</taxon>
        <taxon>Psoroptidia</taxon>
        <taxon>Sarcoptoidea</taxon>
        <taxon>Sarcoptidae</taxon>
        <taxon>Sarcoptinae</taxon>
        <taxon>Sarcoptes</taxon>
    </lineage>
</organism>